<dbReference type="RefSeq" id="WP_381261710.1">
    <property type="nucleotide sequence ID" value="NZ_JBHTBI010000054.1"/>
</dbReference>
<protein>
    <submittedName>
        <fullName evidence="1">Uncharacterized protein</fullName>
    </submittedName>
</protein>
<name>A0ABW2V6C1_9ACTN</name>
<proteinExistence type="predicted"/>
<accession>A0ABW2V6C1</accession>
<organism evidence="1 2">
    <name type="scientific">Streptomyces lutosisoli</name>
    <dbReference type="NCBI Taxonomy" id="2665721"/>
    <lineage>
        <taxon>Bacteria</taxon>
        <taxon>Bacillati</taxon>
        <taxon>Actinomycetota</taxon>
        <taxon>Actinomycetes</taxon>
        <taxon>Kitasatosporales</taxon>
        <taxon>Streptomycetaceae</taxon>
        <taxon>Streptomyces</taxon>
    </lineage>
</organism>
<reference evidence="2" key="1">
    <citation type="journal article" date="2019" name="Int. J. Syst. Evol. Microbiol.">
        <title>The Global Catalogue of Microorganisms (GCM) 10K type strain sequencing project: providing services to taxonomists for standard genome sequencing and annotation.</title>
        <authorList>
            <consortium name="The Broad Institute Genomics Platform"/>
            <consortium name="The Broad Institute Genome Sequencing Center for Infectious Disease"/>
            <person name="Wu L."/>
            <person name="Ma J."/>
        </authorList>
    </citation>
    <scope>NUCLEOTIDE SEQUENCE [LARGE SCALE GENOMIC DNA]</scope>
    <source>
        <strain evidence="2">CGMCC 4.7198</strain>
    </source>
</reference>
<dbReference type="Proteomes" id="UP001596957">
    <property type="component" value="Unassembled WGS sequence"/>
</dbReference>
<dbReference type="EMBL" id="JBHTEC010000001">
    <property type="protein sequence ID" value="MFD0280086.1"/>
    <property type="molecule type" value="Genomic_DNA"/>
</dbReference>
<comment type="caution">
    <text evidence="1">The sequence shown here is derived from an EMBL/GenBank/DDBJ whole genome shotgun (WGS) entry which is preliminary data.</text>
</comment>
<evidence type="ECO:0000313" key="2">
    <source>
        <dbReference type="Proteomes" id="UP001596957"/>
    </source>
</evidence>
<gene>
    <name evidence="1" type="ORF">ACFQZP_00085</name>
</gene>
<keyword evidence="2" id="KW-1185">Reference proteome</keyword>
<sequence length="184" mass="19650">MNEGAYWLARARAERVVADEGDAVVLHQALSDVELRAVDVLGPEGNSAVLVRWGLDVEPVSGVLTDPDTHRGATSSQLLVLGAALRLCWSDPSRMPYPGGAVADREVIAACAVPGSEWVPGESVQGGQTAAYRRALRELRAFGYLAGDRGDGLVRLGPMVAAWSERDIVELRRGYGCLPCPVKE</sequence>
<evidence type="ECO:0000313" key="1">
    <source>
        <dbReference type="EMBL" id="MFD0280086.1"/>
    </source>
</evidence>